<dbReference type="PROSITE" id="PS51257">
    <property type="entry name" value="PROKAR_LIPOPROTEIN"/>
    <property type="match status" value="1"/>
</dbReference>
<dbReference type="OrthoDB" id="6120981at2"/>
<dbReference type="Proteomes" id="UP000294599">
    <property type="component" value="Unassembled WGS sequence"/>
</dbReference>
<dbReference type="InterPro" id="IPR025294">
    <property type="entry name" value="DUF4156"/>
</dbReference>
<dbReference type="EMBL" id="SMAF01000030">
    <property type="protein sequence ID" value="TCS93036.1"/>
    <property type="molecule type" value="Genomic_DNA"/>
</dbReference>
<proteinExistence type="predicted"/>
<reference evidence="1 2" key="1">
    <citation type="submission" date="2019-03" db="EMBL/GenBank/DDBJ databases">
        <title>Genomic Encyclopedia of Type Strains, Phase IV (KMG-IV): sequencing the most valuable type-strain genomes for metagenomic binning, comparative biology and taxonomic classification.</title>
        <authorList>
            <person name="Goeker M."/>
        </authorList>
    </citation>
    <scope>NUCLEOTIDE SEQUENCE [LARGE SCALE GENOMIC DNA]</scope>
    <source>
        <strain evidence="1 2">DSM 21944</strain>
    </source>
</reference>
<accession>A0A4S3KQV6</accession>
<evidence type="ECO:0000313" key="2">
    <source>
        <dbReference type="Proteomes" id="UP000294599"/>
    </source>
</evidence>
<organism evidence="1 2">
    <name type="scientific">Pseudofulvimonas gallinarii</name>
    <dbReference type="NCBI Taxonomy" id="634155"/>
    <lineage>
        <taxon>Bacteria</taxon>
        <taxon>Pseudomonadati</taxon>
        <taxon>Pseudomonadota</taxon>
        <taxon>Gammaproteobacteria</taxon>
        <taxon>Lysobacterales</taxon>
        <taxon>Rhodanobacteraceae</taxon>
        <taxon>Pseudofulvimonas</taxon>
    </lineage>
</organism>
<name>A0A4S3KQV6_9GAMM</name>
<sequence>MTRLPTIAASFVLVLSACTWVKPDPAGAKVRVAYDGNTGSCTRVGEIGVGVRDRIVPGIDRNELKVRDELESLARNEAATLGADTISAVADPVDGEQRFIAWRCR</sequence>
<evidence type="ECO:0000313" key="1">
    <source>
        <dbReference type="EMBL" id="TCS93036.1"/>
    </source>
</evidence>
<gene>
    <name evidence="1" type="ORF">EDC25_1307</name>
</gene>
<dbReference type="RefSeq" id="WP_123522188.1">
    <property type="nucleotide sequence ID" value="NZ_JBHLWF010000030.1"/>
</dbReference>
<dbReference type="AlphaFoldDB" id="A0A4S3KQV6"/>
<dbReference type="Pfam" id="PF13698">
    <property type="entry name" value="DUF4156"/>
    <property type="match status" value="1"/>
</dbReference>
<keyword evidence="2" id="KW-1185">Reference proteome</keyword>
<comment type="caution">
    <text evidence="1">The sequence shown here is derived from an EMBL/GenBank/DDBJ whole genome shotgun (WGS) entry which is preliminary data.</text>
</comment>
<protein>
    <submittedName>
        <fullName evidence="1">Uncharacterized protein DUF4156</fullName>
    </submittedName>
</protein>